<dbReference type="Gene3D" id="3.30.420.40">
    <property type="match status" value="2"/>
</dbReference>
<evidence type="ECO:0000313" key="3">
    <source>
        <dbReference type="Proteomes" id="UP000638732"/>
    </source>
</evidence>
<dbReference type="EMBL" id="WWEO01000033">
    <property type="protein sequence ID" value="NCD68034.1"/>
    <property type="molecule type" value="Genomic_DNA"/>
</dbReference>
<dbReference type="PANTHER" id="PTHR18964">
    <property type="entry name" value="ROK (REPRESSOR, ORF, KINASE) FAMILY"/>
    <property type="match status" value="1"/>
</dbReference>
<dbReference type="Pfam" id="PF00480">
    <property type="entry name" value="ROK"/>
    <property type="match status" value="1"/>
</dbReference>
<reference evidence="2" key="2">
    <citation type="submission" date="2020-10" db="EMBL/GenBank/DDBJ databases">
        <title>Mucilaginibacter sp. nov., isolated from soil.</title>
        <authorList>
            <person name="Jeon C.O."/>
        </authorList>
    </citation>
    <scope>NUCLEOTIDE SEQUENCE</scope>
    <source>
        <strain evidence="2">R11</strain>
    </source>
</reference>
<comment type="caution">
    <text evidence="2">The sequence shown here is derived from an EMBL/GenBank/DDBJ whole genome shotgun (WGS) entry which is preliminary data.</text>
</comment>
<reference evidence="2" key="1">
    <citation type="submission" date="2020-01" db="EMBL/GenBank/DDBJ databases">
        <authorList>
            <person name="Seo Y.L."/>
        </authorList>
    </citation>
    <scope>NUCLEOTIDE SEQUENCE</scope>
    <source>
        <strain evidence="2">R11</strain>
    </source>
</reference>
<dbReference type="PANTHER" id="PTHR18964:SF149">
    <property type="entry name" value="BIFUNCTIONAL UDP-N-ACETYLGLUCOSAMINE 2-EPIMERASE_N-ACETYLMANNOSAMINE KINASE"/>
    <property type="match status" value="1"/>
</dbReference>
<dbReference type="SUPFAM" id="SSF53067">
    <property type="entry name" value="Actin-like ATPase domain"/>
    <property type="match status" value="1"/>
</dbReference>
<gene>
    <name evidence="2" type="ORF">GSY63_01545</name>
</gene>
<keyword evidence="3" id="KW-1185">Reference proteome</keyword>
<accession>A0A966DSR3</accession>
<dbReference type="InterPro" id="IPR000600">
    <property type="entry name" value="ROK"/>
</dbReference>
<dbReference type="RefSeq" id="WP_166584057.1">
    <property type="nucleotide sequence ID" value="NZ_WWEO01000033.1"/>
</dbReference>
<proteinExistence type="inferred from homology"/>
<dbReference type="Proteomes" id="UP000638732">
    <property type="component" value="Unassembled WGS sequence"/>
</dbReference>
<organism evidence="2 3">
    <name type="scientific">Mucilaginibacter agri</name>
    <dbReference type="NCBI Taxonomy" id="2695265"/>
    <lineage>
        <taxon>Bacteria</taxon>
        <taxon>Pseudomonadati</taxon>
        <taxon>Bacteroidota</taxon>
        <taxon>Sphingobacteriia</taxon>
        <taxon>Sphingobacteriales</taxon>
        <taxon>Sphingobacteriaceae</taxon>
        <taxon>Mucilaginibacter</taxon>
    </lineage>
</organism>
<sequence>MPVDLTSSYILTADIGGSHITAGLYDTETKFVLAESFVRMEVNSNGSAYEIMDVWQNALRAAKQSRLANSGLAIAMPGPFDYVNGISYIKGLSKYESIFGINIKNYLAEALAIKTSSIYFRNDAESTIAGEVLAGAGKNYRRLIGITLGTGFGSAFADEKNVLDLNLGSNPFRESIADDYFSTRWFHKRYLQLTGKNLTDGVKELAGLAEKSELARGIFYEFADNLAEFIQKPVFQLEPEALLLCGSIAKASRFFLPRLAKNINSISLSLSELGEYAPLIGAAAIVR</sequence>
<name>A0A966DSR3_9SPHI</name>
<dbReference type="InterPro" id="IPR043129">
    <property type="entry name" value="ATPase_NBD"/>
</dbReference>
<evidence type="ECO:0000256" key="1">
    <source>
        <dbReference type="ARBA" id="ARBA00006479"/>
    </source>
</evidence>
<protein>
    <submittedName>
        <fullName evidence="2">ROK family protein</fullName>
    </submittedName>
</protein>
<dbReference type="AlphaFoldDB" id="A0A966DSR3"/>
<comment type="similarity">
    <text evidence="1">Belongs to the ROK (NagC/XylR) family.</text>
</comment>
<evidence type="ECO:0000313" key="2">
    <source>
        <dbReference type="EMBL" id="NCD68034.1"/>
    </source>
</evidence>